<organism evidence="1 2">
    <name type="scientific">Pagothenia borchgrevinki</name>
    <name type="common">Bald rockcod</name>
    <name type="synonym">Trematomus borchgrevinki</name>
    <dbReference type="NCBI Taxonomy" id="8213"/>
    <lineage>
        <taxon>Eukaryota</taxon>
        <taxon>Metazoa</taxon>
        <taxon>Chordata</taxon>
        <taxon>Craniata</taxon>
        <taxon>Vertebrata</taxon>
        <taxon>Euteleostomi</taxon>
        <taxon>Actinopterygii</taxon>
        <taxon>Neopterygii</taxon>
        <taxon>Teleostei</taxon>
        <taxon>Neoteleostei</taxon>
        <taxon>Acanthomorphata</taxon>
        <taxon>Eupercaria</taxon>
        <taxon>Perciformes</taxon>
        <taxon>Notothenioidei</taxon>
        <taxon>Nototheniidae</taxon>
        <taxon>Pagothenia</taxon>
    </lineage>
</organism>
<evidence type="ECO:0000313" key="1">
    <source>
        <dbReference type="EMBL" id="KAL3053934.1"/>
    </source>
</evidence>
<evidence type="ECO:0000313" key="2">
    <source>
        <dbReference type="Proteomes" id="UP001619887"/>
    </source>
</evidence>
<sequence length="110" mass="12271">MKQNFCSGQDVLHNNSPLSTDKKGGLLGAPQFHVRCRLSRKQHFNWALTGPVIVILAVDCVQDCGPVRLGCTWMLGLYQSNLCFRVLVIILNSQQGTFLFIVHCALNKEV</sequence>
<accession>A0ABD2GIP0</accession>
<dbReference type="Gene3D" id="1.20.1070.10">
    <property type="entry name" value="Rhodopsin 7-helix transmembrane proteins"/>
    <property type="match status" value="1"/>
</dbReference>
<proteinExistence type="predicted"/>
<comment type="caution">
    <text evidence="1">The sequence shown here is derived from an EMBL/GenBank/DDBJ whole genome shotgun (WGS) entry which is preliminary data.</text>
</comment>
<dbReference type="EMBL" id="JBIYXZ010002078">
    <property type="protein sequence ID" value="KAL3053934.1"/>
    <property type="molecule type" value="Genomic_DNA"/>
</dbReference>
<gene>
    <name evidence="1" type="ORF">OYC64_006287</name>
</gene>
<name>A0ABD2GIP0_PAGBO</name>
<dbReference type="Proteomes" id="UP001619887">
    <property type="component" value="Unassembled WGS sequence"/>
</dbReference>
<protein>
    <submittedName>
        <fullName evidence="1">Uncharacterized protein</fullName>
    </submittedName>
</protein>
<dbReference type="AlphaFoldDB" id="A0ABD2GIP0"/>
<reference evidence="1 2" key="1">
    <citation type="journal article" date="2022" name="G3 (Bethesda)">
        <title>Evaluating Illumina-, Nanopore-, and PacBio-based genome assembly strategies with the bald notothen, Trematomus borchgrevinki.</title>
        <authorList>
            <person name="Rayamajhi N."/>
            <person name="Cheng C.C."/>
            <person name="Catchen J.M."/>
        </authorList>
    </citation>
    <scope>NUCLEOTIDE SEQUENCE [LARGE SCALE GENOMIC DNA]</scope>
    <source>
        <strain evidence="1">AGRC-2024</strain>
    </source>
</reference>
<reference evidence="1 2" key="2">
    <citation type="journal article" date="2024" name="G3 (Bethesda)">
        <title>The genome of the cryopelagic Antarctic bald notothen, Trematomus borchgrevinki.</title>
        <authorList>
            <person name="Rayamajhi N."/>
            <person name="Rivera-Colon A.G."/>
            <person name="Minhas B.F."/>
            <person name="Cheng C.C."/>
            <person name="Catchen J.M."/>
        </authorList>
    </citation>
    <scope>NUCLEOTIDE SEQUENCE [LARGE SCALE GENOMIC DNA]</scope>
    <source>
        <strain evidence="1">AGRC-2024</strain>
    </source>
</reference>
<keyword evidence="2" id="KW-1185">Reference proteome</keyword>